<gene>
    <name evidence="12" type="ORF">PSIN1315_LOCUS4484</name>
</gene>
<dbReference type="PANTHER" id="PTHR23061">
    <property type="entry name" value="DNA POLYMERASE 2 ALPHA 70 KDA SUBUNIT"/>
    <property type="match status" value="1"/>
</dbReference>
<evidence type="ECO:0000256" key="7">
    <source>
        <dbReference type="SAM" id="Coils"/>
    </source>
</evidence>
<evidence type="ECO:0000256" key="2">
    <source>
        <dbReference type="ARBA" id="ARBA00007299"/>
    </source>
</evidence>
<dbReference type="GO" id="GO:0003677">
    <property type="term" value="F:DNA binding"/>
    <property type="evidence" value="ECO:0007669"/>
    <property type="project" value="InterPro"/>
</dbReference>
<dbReference type="InterPro" id="IPR007185">
    <property type="entry name" value="DNA_pol_a/d/e_bsu"/>
</dbReference>
<evidence type="ECO:0000256" key="8">
    <source>
        <dbReference type="SAM" id="MobiDB-lite"/>
    </source>
</evidence>
<evidence type="ECO:0000256" key="4">
    <source>
        <dbReference type="ARBA" id="ARBA00022705"/>
    </source>
</evidence>
<sequence>MAATAEGVRGAFSDVDVRLDAASLKEAQRLCTTYNLDADDLALKWEVFAYNKGHEECSETLLEQLGEQMQRAEAKKAAAQGGMHAQGSTWEVVTPAAAKASSRLNRSARSSGSPLTPGGAAVFTPSPLPVDANAAVHAASAMKAGGSSPFTQRAAALAIQQTLNAEAMEAPPADAGDAMQEDAPALVRVAEGVPPNARFMFERLEDKVEYLQARIAAFEEALHAQHGVTADWPVYAATAGEEAVTVVGRIVVDGDEGRLNAASVLLEGSVRHSGGQRVRVGLDKLESFSLFPGQVVAFEGHNPSGFTFVPRKLYAGAAAPIAVAPKAEAEGETAAASAGPSDVVVAAGPYTSPTDLGYEALDSLLAYVAKARPAHLMLLGPFVDEQHGAIKTGLIEHTFEEVFRRQVLERCRTALAGTGVRVAVAPSTRDVHAVPAFPQPPMSLAPAATKDAAHVESLPNPAVVRAGGLTLGACTADVVRELAGVEVSKAPALKDRMARLAAHVLRQRCFYPSYPPAPGAMMDTTQAAHFVMGDSPDVLLLPSDISPFAKLLDADALGVAGDENAAKAASVAAVNPGRLMKGPSGGTFARIRFVGSDGQGAAAERTRVDILRI</sequence>
<dbReference type="EMBL" id="HBHY01006962">
    <property type="protein sequence ID" value="CAE0133493.1"/>
    <property type="molecule type" value="Transcribed_RNA"/>
</dbReference>
<dbReference type="PIRSF" id="PIRSF018300">
    <property type="entry name" value="DNA_pol_alph_2"/>
    <property type="match status" value="1"/>
</dbReference>
<evidence type="ECO:0000313" key="12">
    <source>
        <dbReference type="EMBL" id="CAE0133493.1"/>
    </source>
</evidence>
<feature type="region of interest" description="Disordered" evidence="8">
    <location>
        <begin position="101"/>
        <end position="120"/>
    </location>
</feature>
<evidence type="ECO:0000259" key="11">
    <source>
        <dbReference type="Pfam" id="PF22062"/>
    </source>
</evidence>
<dbReference type="InterPro" id="IPR013627">
    <property type="entry name" value="Pol_alpha_B_N"/>
</dbReference>
<evidence type="ECO:0000259" key="10">
    <source>
        <dbReference type="Pfam" id="PF08418"/>
    </source>
</evidence>
<evidence type="ECO:0000259" key="9">
    <source>
        <dbReference type="Pfam" id="PF04042"/>
    </source>
</evidence>
<comment type="subcellular location">
    <subcellularLocation>
        <location evidence="1 6">Nucleus</location>
    </subcellularLocation>
</comment>
<feature type="domain" description="DNA polymerase alpha subunit B OB" evidence="11">
    <location>
        <begin position="209"/>
        <end position="315"/>
    </location>
</feature>
<feature type="coiled-coil region" evidence="7">
    <location>
        <begin position="55"/>
        <end position="82"/>
    </location>
</feature>
<keyword evidence="4 6" id="KW-0235">DNA replication</keyword>
<keyword evidence="5 6" id="KW-0539">Nucleus</keyword>
<protein>
    <recommendedName>
        <fullName evidence="3 6">DNA polymerase alpha subunit B</fullName>
    </recommendedName>
</protein>
<dbReference type="GO" id="GO:0005658">
    <property type="term" value="C:alpha DNA polymerase:primase complex"/>
    <property type="evidence" value="ECO:0007669"/>
    <property type="project" value="TreeGrafter"/>
</dbReference>
<dbReference type="Pfam" id="PF08418">
    <property type="entry name" value="Pol_alpha_B_N"/>
    <property type="match status" value="1"/>
</dbReference>
<dbReference type="Gene3D" id="1.10.8.530">
    <property type="entry name" value="DNA polymerase alpha-primase, subunit B, N-terminal domain"/>
    <property type="match status" value="1"/>
</dbReference>
<organism evidence="12">
    <name type="scientific">Prasinoderma singulare</name>
    <dbReference type="NCBI Taxonomy" id="676789"/>
    <lineage>
        <taxon>Eukaryota</taxon>
        <taxon>Viridiplantae</taxon>
        <taxon>Prasinodermophyta</taxon>
        <taxon>Prasinodermophyceae</taxon>
        <taxon>Prasinodermales</taxon>
        <taxon>Prasinodermaceae</taxon>
        <taxon>Prasinoderma</taxon>
    </lineage>
</organism>
<proteinExistence type="inferred from homology"/>
<dbReference type="PANTHER" id="PTHR23061:SF12">
    <property type="entry name" value="DNA POLYMERASE ALPHA SUBUNIT B"/>
    <property type="match status" value="1"/>
</dbReference>
<dbReference type="Pfam" id="PF04042">
    <property type="entry name" value="DNA_pol_E_B"/>
    <property type="match status" value="1"/>
</dbReference>
<dbReference type="GO" id="GO:0006270">
    <property type="term" value="P:DNA replication initiation"/>
    <property type="evidence" value="ECO:0007669"/>
    <property type="project" value="TreeGrafter"/>
</dbReference>
<keyword evidence="7" id="KW-0175">Coiled coil</keyword>
<reference evidence="12" key="1">
    <citation type="submission" date="2021-01" db="EMBL/GenBank/DDBJ databases">
        <authorList>
            <person name="Corre E."/>
            <person name="Pelletier E."/>
            <person name="Niang G."/>
            <person name="Scheremetjew M."/>
            <person name="Finn R."/>
            <person name="Kale V."/>
            <person name="Holt S."/>
            <person name="Cochrane G."/>
            <person name="Meng A."/>
            <person name="Brown T."/>
            <person name="Cohen L."/>
        </authorList>
    </citation>
    <scope>NUCLEOTIDE SEQUENCE</scope>
    <source>
        <strain evidence="12">RCC927</strain>
    </source>
</reference>
<feature type="domain" description="DNA polymerase alpha/delta/epsilon subunit B" evidence="9">
    <location>
        <begin position="343"/>
        <end position="550"/>
    </location>
</feature>
<comment type="function">
    <text evidence="6">Accessory subunit of the DNA polymerase alpha complex (also known as the alpha DNA polymerase-primase complex) which plays an essential role in the initiation of DNA synthesis.</text>
</comment>
<dbReference type="Pfam" id="PF22062">
    <property type="entry name" value="OB_DPOA2"/>
    <property type="match status" value="1"/>
</dbReference>
<comment type="similarity">
    <text evidence="2 6">Belongs to the DNA polymerase alpha subunit B family.</text>
</comment>
<dbReference type="InterPro" id="IPR043034">
    <property type="entry name" value="DNA_pol_alpha_B_N_sf"/>
</dbReference>
<evidence type="ECO:0000256" key="6">
    <source>
        <dbReference type="PIRNR" id="PIRNR018300"/>
    </source>
</evidence>
<evidence type="ECO:0000256" key="3">
    <source>
        <dbReference type="ARBA" id="ARBA00018596"/>
    </source>
</evidence>
<dbReference type="AlphaFoldDB" id="A0A7S3BGW1"/>
<dbReference type="Gene3D" id="3.60.21.60">
    <property type="match status" value="2"/>
</dbReference>
<dbReference type="InterPro" id="IPR016722">
    <property type="entry name" value="DNA_pol_alpha_bsu"/>
</dbReference>
<accession>A0A7S3BGW1</accession>
<evidence type="ECO:0000256" key="1">
    <source>
        <dbReference type="ARBA" id="ARBA00004123"/>
    </source>
</evidence>
<name>A0A7S3BGW1_9VIRI</name>
<feature type="domain" description="DNA polymerase alpha subunit B N-terminal" evidence="10">
    <location>
        <begin position="11"/>
        <end position="65"/>
    </location>
</feature>
<feature type="compositionally biased region" description="Low complexity" evidence="8">
    <location>
        <begin position="101"/>
        <end position="113"/>
    </location>
</feature>
<evidence type="ECO:0000256" key="5">
    <source>
        <dbReference type="ARBA" id="ARBA00023242"/>
    </source>
</evidence>
<dbReference type="InterPro" id="IPR054300">
    <property type="entry name" value="OB_DPOA2"/>
</dbReference>